<evidence type="ECO:0000313" key="3">
    <source>
        <dbReference type="Proteomes" id="UP000582837"/>
    </source>
</evidence>
<name>A0A841H3Q1_9BACT</name>
<dbReference type="InterPro" id="IPR036514">
    <property type="entry name" value="SGNH_hydro_sf"/>
</dbReference>
<dbReference type="PANTHER" id="PTHR30383:SF24">
    <property type="entry name" value="THIOESTERASE 1_PROTEASE 1_LYSOPHOSPHOLIPASE L1"/>
    <property type="match status" value="1"/>
</dbReference>
<dbReference type="EC" id="3.1.2.-" evidence="2"/>
<keyword evidence="2" id="KW-0378">Hydrolase</keyword>
<dbReference type="AlphaFoldDB" id="A0A841H3Q1"/>
<proteinExistence type="predicted"/>
<dbReference type="SUPFAM" id="SSF52266">
    <property type="entry name" value="SGNH hydrolase"/>
    <property type="match status" value="1"/>
</dbReference>
<dbReference type="InterPro" id="IPR051532">
    <property type="entry name" value="Ester_Hydrolysis_Enzymes"/>
</dbReference>
<dbReference type="PANTHER" id="PTHR30383">
    <property type="entry name" value="THIOESTERASE 1/PROTEASE 1/LYSOPHOSPHOLIPASE L1"/>
    <property type="match status" value="1"/>
</dbReference>
<evidence type="ECO:0000313" key="2">
    <source>
        <dbReference type="EMBL" id="MBB6072582.1"/>
    </source>
</evidence>
<organism evidence="2 3">
    <name type="scientific">Longimicrobium terrae</name>
    <dbReference type="NCBI Taxonomy" id="1639882"/>
    <lineage>
        <taxon>Bacteria</taxon>
        <taxon>Pseudomonadati</taxon>
        <taxon>Gemmatimonadota</taxon>
        <taxon>Longimicrobiia</taxon>
        <taxon>Longimicrobiales</taxon>
        <taxon>Longimicrobiaceae</taxon>
        <taxon>Longimicrobium</taxon>
    </lineage>
</organism>
<gene>
    <name evidence="2" type="ORF">HNQ61_004245</name>
</gene>
<dbReference type="EC" id="3.1.1.5" evidence="2"/>
<dbReference type="Pfam" id="PF13472">
    <property type="entry name" value="Lipase_GDSL_2"/>
    <property type="match status" value="1"/>
</dbReference>
<dbReference type="Proteomes" id="UP000582837">
    <property type="component" value="Unassembled WGS sequence"/>
</dbReference>
<reference evidence="2 3" key="1">
    <citation type="submission" date="2020-08" db="EMBL/GenBank/DDBJ databases">
        <title>Genomic Encyclopedia of Type Strains, Phase IV (KMG-IV): sequencing the most valuable type-strain genomes for metagenomic binning, comparative biology and taxonomic classification.</title>
        <authorList>
            <person name="Goeker M."/>
        </authorList>
    </citation>
    <scope>NUCLEOTIDE SEQUENCE [LARGE SCALE GENOMIC DNA]</scope>
    <source>
        <strain evidence="2 3">DSM 29007</strain>
    </source>
</reference>
<dbReference type="Gene3D" id="3.40.50.1110">
    <property type="entry name" value="SGNH hydrolase"/>
    <property type="match status" value="1"/>
</dbReference>
<evidence type="ECO:0000259" key="1">
    <source>
        <dbReference type="Pfam" id="PF13472"/>
    </source>
</evidence>
<protein>
    <submittedName>
        <fullName evidence="2">Acyl-CoA thioesterase-1</fullName>
        <ecNumber evidence="2">3.1.1.5</ecNumber>
        <ecNumber evidence="2">3.1.2.-</ecNumber>
    </submittedName>
</protein>
<comment type="caution">
    <text evidence="2">The sequence shown here is derived from an EMBL/GenBank/DDBJ whole genome shotgun (WGS) entry which is preliminary data.</text>
</comment>
<keyword evidence="3" id="KW-1185">Reference proteome</keyword>
<sequence>MSILSFVRRAGPAMALLTLIVGCGRAESNGSAQGSADGARASDATPSQPRRVVMFLGTSLTDGYGLERNEAYPARIQEKIDSAGLPWTTVNAGLSGEKSAGARQRIGWLLRQPFDVLVLETGANDMLQGTNVDSLRANLQSIIDTVRAARPNARIVLVGMRAAPNLGSAYVQRFDPTYPELARQNGLTLIPFLLEGVAGIRDLNIADGVHPNARGHRILAATVWKTLEPILRGESPPPAAPVPAS</sequence>
<dbReference type="GO" id="GO:0004622">
    <property type="term" value="F:phosphatidylcholine lysophospholipase activity"/>
    <property type="evidence" value="ECO:0007669"/>
    <property type="project" value="UniProtKB-EC"/>
</dbReference>
<dbReference type="InterPro" id="IPR013830">
    <property type="entry name" value="SGNH_hydro"/>
</dbReference>
<accession>A0A841H3Q1</accession>
<dbReference type="CDD" id="cd01822">
    <property type="entry name" value="Lysophospholipase_L1_like"/>
    <property type="match status" value="1"/>
</dbReference>
<feature type="domain" description="SGNH hydrolase-type esterase" evidence="1">
    <location>
        <begin position="55"/>
        <end position="218"/>
    </location>
</feature>
<dbReference type="EMBL" id="JACHIA010000016">
    <property type="protein sequence ID" value="MBB6072582.1"/>
    <property type="molecule type" value="Genomic_DNA"/>
</dbReference>
<dbReference type="RefSeq" id="WP_205761252.1">
    <property type="nucleotide sequence ID" value="NZ_JABDTL010000001.1"/>
</dbReference>